<dbReference type="SMART" id="SM00198">
    <property type="entry name" value="SCP"/>
    <property type="match status" value="1"/>
</dbReference>
<accession>A0A1L4BJ71</accession>
<dbReference type="PRINTS" id="PR00838">
    <property type="entry name" value="V5ALLERGEN"/>
</dbReference>
<keyword evidence="1" id="KW-0732">Signal</keyword>
<reference evidence="3" key="1">
    <citation type="journal article" date="2016" name="Toxicon">
        <title>The first report on transcriptome analysis of the venom gland of Iranian scorpion, Hemiscorpius lepturus.</title>
        <authorList>
            <person name="Kazemi-Lomedasht F."/>
            <person name="Khalaj V."/>
            <person name="Bagheri K.P."/>
            <person name="Behdani M."/>
            <person name="Shahbazzadeh D."/>
        </authorList>
    </citation>
    <scope>NUCLEOTIDE SEQUENCE</scope>
    <source>
        <strain evidence="3">HLAllergen1</strain>
        <tissue evidence="3">Venom gland</tissue>
    </source>
</reference>
<dbReference type="GO" id="GO:0005576">
    <property type="term" value="C:extracellular region"/>
    <property type="evidence" value="ECO:0007669"/>
    <property type="project" value="InterPro"/>
</dbReference>
<dbReference type="InterPro" id="IPR001283">
    <property type="entry name" value="CRISP-related"/>
</dbReference>
<organism evidence="3">
    <name type="scientific">Hemiscorpius lepturus</name>
    <name type="common">Scorpion</name>
    <dbReference type="NCBI Taxonomy" id="520031"/>
    <lineage>
        <taxon>Eukaryota</taxon>
        <taxon>Metazoa</taxon>
        <taxon>Ecdysozoa</taxon>
        <taxon>Arthropoda</taxon>
        <taxon>Chelicerata</taxon>
        <taxon>Arachnida</taxon>
        <taxon>Scorpiones</taxon>
        <taxon>Iurida</taxon>
        <taxon>Scorpionoidea</taxon>
        <taxon>Hemiscorpiidae</taxon>
    </lineage>
</organism>
<sequence>MDFVLLSCLVLIPCRSVLGQSCPEIYLRFSKDHTYCRHSDCNVIKSGVTESDKEVILKMHNEFRNKVALGRETTPVQQPPAANMMQMEWDDELARVAQAHANLCKFEHDTGPQRQVENFSVGQNLFISMMTKTIDWRKTAMWYTSEVKDFYPEYREPFVFGTYGHFSQVIWAETWKVGCGVAWYYDDRERMDKILYTCNYGPAGNMQGGTLYIKGSPCSQCPKNTQCSNEYEGLCKSMTPDGPQQDLSISSDDFLLYCDFSANEQSECKNVEITGSKPFETRKIYSGEYKTVVLHGGESITIKLGKAQDNRGICPFIYGSFGPNRDGDAQASAVSIGFSAPGIFFGDPVKIQHSSSDFWPIGIHMQFDQEMKSTLKLEAYPGADPQYFNIKAFGIGKGKCPKF</sequence>
<dbReference type="EMBL" id="KX924489">
    <property type="protein sequence ID" value="API81352.1"/>
    <property type="molecule type" value="mRNA"/>
</dbReference>
<dbReference type="InterPro" id="IPR014044">
    <property type="entry name" value="CAP_dom"/>
</dbReference>
<dbReference type="AlphaFoldDB" id="A0A1L4BJ71"/>
<dbReference type="SMR" id="A0A1L4BJ71"/>
<dbReference type="CDD" id="cd05380">
    <property type="entry name" value="CAP_euk"/>
    <property type="match status" value="1"/>
</dbReference>
<dbReference type="InterPro" id="IPR018244">
    <property type="entry name" value="Allrgn_V5/Tpx1_CS"/>
</dbReference>
<dbReference type="PROSITE" id="PS01010">
    <property type="entry name" value="CRISP_2"/>
    <property type="match status" value="1"/>
</dbReference>
<feature type="chain" id="PRO_5012476335" evidence="1">
    <location>
        <begin position="20"/>
        <end position="403"/>
    </location>
</feature>
<protein>
    <submittedName>
        <fullName evidence="3">Venom toxin</fullName>
    </submittedName>
</protein>
<dbReference type="InterPro" id="IPR035940">
    <property type="entry name" value="CAP_sf"/>
</dbReference>
<dbReference type="PROSITE" id="PS01009">
    <property type="entry name" value="CRISP_1"/>
    <property type="match status" value="1"/>
</dbReference>
<dbReference type="Pfam" id="PF00188">
    <property type="entry name" value="CAP"/>
    <property type="match status" value="1"/>
</dbReference>
<evidence type="ECO:0000259" key="2">
    <source>
        <dbReference type="SMART" id="SM00198"/>
    </source>
</evidence>
<feature type="domain" description="SCP" evidence="2">
    <location>
        <begin position="51"/>
        <end position="208"/>
    </location>
</feature>
<feature type="signal peptide" evidence="1">
    <location>
        <begin position="1"/>
        <end position="19"/>
    </location>
</feature>
<dbReference type="InterPro" id="IPR002413">
    <property type="entry name" value="V5_allergen-like"/>
</dbReference>
<dbReference type="SUPFAM" id="SSF55797">
    <property type="entry name" value="PR-1-like"/>
    <property type="match status" value="1"/>
</dbReference>
<evidence type="ECO:0000256" key="1">
    <source>
        <dbReference type="SAM" id="SignalP"/>
    </source>
</evidence>
<evidence type="ECO:0000313" key="3">
    <source>
        <dbReference type="EMBL" id="API81352.1"/>
    </source>
</evidence>
<proteinExistence type="evidence at transcript level"/>
<dbReference type="PRINTS" id="PR00837">
    <property type="entry name" value="V5TPXLIKE"/>
</dbReference>
<dbReference type="PANTHER" id="PTHR10334">
    <property type="entry name" value="CYSTEINE-RICH SECRETORY PROTEIN-RELATED"/>
    <property type="match status" value="1"/>
</dbReference>
<dbReference type="Gene3D" id="3.40.33.10">
    <property type="entry name" value="CAP"/>
    <property type="match status" value="1"/>
</dbReference>
<name>A0A1L4BJ71_HEMLE</name>